<organism evidence="1">
    <name type="scientific">marine sediment metagenome</name>
    <dbReference type="NCBI Taxonomy" id="412755"/>
    <lineage>
        <taxon>unclassified sequences</taxon>
        <taxon>metagenomes</taxon>
        <taxon>ecological metagenomes</taxon>
    </lineage>
</organism>
<comment type="caution">
    <text evidence="1">The sequence shown here is derived from an EMBL/GenBank/DDBJ whole genome shotgun (WGS) entry which is preliminary data.</text>
</comment>
<dbReference type="EMBL" id="LAZR01064024">
    <property type="protein sequence ID" value="KKK58356.1"/>
    <property type="molecule type" value="Genomic_DNA"/>
</dbReference>
<feature type="non-terminal residue" evidence="1">
    <location>
        <position position="1"/>
    </location>
</feature>
<reference evidence="1" key="1">
    <citation type="journal article" date="2015" name="Nature">
        <title>Complex archaea that bridge the gap between prokaryotes and eukaryotes.</title>
        <authorList>
            <person name="Spang A."/>
            <person name="Saw J.H."/>
            <person name="Jorgensen S.L."/>
            <person name="Zaremba-Niedzwiedzka K."/>
            <person name="Martijn J."/>
            <person name="Lind A.E."/>
            <person name="van Eijk R."/>
            <person name="Schleper C."/>
            <person name="Guy L."/>
            <person name="Ettema T.J."/>
        </authorList>
    </citation>
    <scope>NUCLEOTIDE SEQUENCE</scope>
</reference>
<protein>
    <submittedName>
        <fullName evidence="1">Uncharacterized protein</fullName>
    </submittedName>
</protein>
<accession>A0A0F8ZED4</accession>
<dbReference type="AlphaFoldDB" id="A0A0F8ZED4"/>
<evidence type="ECO:0000313" key="1">
    <source>
        <dbReference type="EMBL" id="KKK58356.1"/>
    </source>
</evidence>
<proteinExistence type="predicted"/>
<feature type="non-terminal residue" evidence="1">
    <location>
        <position position="355"/>
    </location>
</feature>
<sequence length="355" mass="37263">GSLWWGRTEYPIPAFDTSVDTFVTYSASGQENATASQFPNEQYDNSGTLTTMTNNRWANLFFWIEPDEHIIMVYGREQFVTEAQAENEGVPSSSLPTRISETGILVGRFTFKEGTNTATIATNFPAGIFNSAGVTDHGNLAGLTDDDHTQYILVDGTRAFTGLQTFDAGFISSASSTVSAPLHVLTLNASTTSVVDDLTILGTCIGCGGGGGDPFAWTPVLDGNATTTRLLFQDGFISTASSTVSAQLHVSNNLSASSTITVDGRAYFGGNVGIGTVSPQELLHVGVGTDASDITATDLLVTRAGPSSLSVRDSTNDVETFLFASSVGGIMGTVTNDPLNIKTNNASAIFIDASQ</sequence>
<gene>
    <name evidence="1" type="ORF">LCGC14_3045260</name>
</gene>
<name>A0A0F8ZED4_9ZZZZ</name>